<gene>
    <name evidence="2" type="ORF">DL764_005750</name>
</gene>
<dbReference type="Gene3D" id="3.40.50.720">
    <property type="entry name" value="NAD(P)-binding Rossmann-like Domain"/>
    <property type="match status" value="1"/>
</dbReference>
<name>A0A4Q4T7Y5_9PEZI</name>
<dbReference type="EMBL" id="QJNU01000312">
    <property type="protein sequence ID" value="RYP02576.1"/>
    <property type="molecule type" value="Genomic_DNA"/>
</dbReference>
<protein>
    <submittedName>
        <fullName evidence="2">Uncharacterized protein</fullName>
    </submittedName>
</protein>
<sequence length="164" mass="17664">MLVVERNVTTASAGFSPIATGSLSNFDLVLRFGAEKDFDYHSLTCAADLRGYIHKELASAIHCVTHADTTQLCYAALGRAGGRYVALEPFQRAMTQTQPSTVEPSWVLVLTIFGREVTLQGKYGREVSLHGLLESAGSVLSKTCWMAASWRHILSGACLAGGKV</sequence>
<organism evidence="2 3">
    <name type="scientific">Monosporascus ibericus</name>
    <dbReference type="NCBI Taxonomy" id="155417"/>
    <lineage>
        <taxon>Eukaryota</taxon>
        <taxon>Fungi</taxon>
        <taxon>Dikarya</taxon>
        <taxon>Ascomycota</taxon>
        <taxon>Pezizomycotina</taxon>
        <taxon>Sordariomycetes</taxon>
        <taxon>Xylariomycetidae</taxon>
        <taxon>Xylariales</taxon>
        <taxon>Xylariales incertae sedis</taxon>
        <taxon>Monosporascus</taxon>
    </lineage>
</organism>
<keyword evidence="1" id="KW-0560">Oxidoreductase</keyword>
<reference evidence="2 3" key="1">
    <citation type="submission" date="2018-06" db="EMBL/GenBank/DDBJ databases">
        <title>Complete Genomes of Monosporascus.</title>
        <authorList>
            <person name="Robinson A.J."/>
            <person name="Natvig D.O."/>
        </authorList>
    </citation>
    <scope>NUCLEOTIDE SEQUENCE [LARGE SCALE GENOMIC DNA]</scope>
    <source>
        <strain evidence="2 3">CBS 110550</strain>
    </source>
</reference>
<dbReference type="InterPro" id="IPR047122">
    <property type="entry name" value="Trans-enoyl_RdTase-like"/>
</dbReference>
<evidence type="ECO:0000313" key="3">
    <source>
        <dbReference type="Proteomes" id="UP000293360"/>
    </source>
</evidence>
<dbReference type="PANTHER" id="PTHR45348">
    <property type="entry name" value="HYPOTHETICAL OXIDOREDUCTASE (EUROFUNG)"/>
    <property type="match status" value="1"/>
</dbReference>
<keyword evidence="3" id="KW-1185">Reference proteome</keyword>
<dbReference type="AlphaFoldDB" id="A0A4Q4T7Y5"/>
<evidence type="ECO:0000313" key="2">
    <source>
        <dbReference type="EMBL" id="RYP02576.1"/>
    </source>
</evidence>
<proteinExistence type="predicted"/>
<dbReference type="PANTHER" id="PTHR45348:SF1">
    <property type="entry name" value="TRANS-ENOYL REDUCTASE STHE"/>
    <property type="match status" value="1"/>
</dbReference>
<dbReference type="GO" id="GO:0016651">
    <property type="term" value="F:oxidoreductase activity, acting on NAD(P)H"/>
    <property type="evidence" value="ECO:0007669"/>
    <property type="project" value="InterPro"/>
</dbReference>
<comment type="caution">
    <text evidence="2">The sequence shown here is derived from an EMBL/GenBank/DDBJ whole genome shotgun (WGS) entry which is preliminary data.</text>
</comment>
<dbReference type="STRING" id="155417.A0A4Q4T7Y5"/>
<dbReference type="Proteomes" id="UP000293360">
    <property type="component" value="Unassembled WGS sequence"/>
</dbReference>
<evidence type="ECO:0000256" key="1">
    <source>
        <dbReference type="ARBA" id="ARBA00023002"/>
    </source>
</evidence>
<dbReference type="OrthoDB" id="4773637at2759"/>
<accession>A0A4Q4T7Y5</accession>